<accession>A0ABR1F6J5</accession>
<dbReference type="InterPro" id="IPR050327">
    <property type="entry name" value="Proton-linked_MCT"/>
</dbReference>
<evidence type="ECO:0000256" key="4">
    <source>
        <dbReference type="ARBA" id="ARBA00022692"/>
    </source>
</evidence>
<dbReference type="InterPro" id="IPR011701">
    <property type="entry name" value="MFS"/>
</dbReference>
<dbReference type="SUPFAM" id="SSF103473">
    <property type="entry name" value="MFS general substrate transporter"/>
    <property type="match status" value="1"/>
</dbReference>
<keyword evidence="10" id="KW-1185">Reference proteome</keyword>
<evidence type="ECO:0000256" key="7">
    <source>
        <dbReference type="SAM" id="Phobius"/>
    </source>
</evidence>
<dbReference type="InterPro" id="IPR020846">
    <property type="entry name" value="MFS_dom"/>
</dbReference>
<name>A0ABR1F6J5_9ASCO</name>
<dbReference type="Gene3D" id="1.20.1250.20">
    <property type="entry name" value="MFS general substrate transporter like domains"/>
    <property type="match status" value="2"/>
</dbReference>
<sequence>MASPPLSAGEIEKGPEVLVLPSITEIRNSSDISKFNNKASINYGSVEDLSLKAKKPDAFPETQSVVDEKQVVVELIPDPDDDNEEEFVAAEVVFPDGGKKAWLCVVGAFCTQFCSFGWVNTFGIFQEYYLRNQLYGYSPTTVSWISTLQSSIMFMGCLIVGRLFDSYGPRYLLIVGTVLEVGGIIITSFSRNYAEILIFQGIVAPMGAACVFNVAVGCTSSWFKQKRARALGIMSAGSSVGGIIYPFLIRKLAAETSFGWMMRACGFMILALLIVANFTITSNVAPRGRWMPLYPKDIYIQFQDINFTLIAISFSLGFVGFTLPFTYIVSNARYHDVDDGLATYLVSILNASSIFGRIIPAVLAERVGQYNMNSAGILLAGVSTLAIWIPARAAGVHVLYVIFYGFFSGTFVALVPACTAKISHIQDIGTRVGLIFACLSLANLAGVPLGGVILGDGTQLSRWSGMMAFAGAFLTLGGFVSWIARIKLVGFSLRAVC</sequence>
<feature type="transmembrane region" description="Helical" evidence="7">
    <location>
        <begin position="171"/>
        <end position="190"/>
    </location>
</feature>
<dbReference type="PANTHER" id="PTHR11360:SF224">
    <property type="entry name" value="MAJOR FACILITATOR SUPERFAMILY (MFS) PROFILE DOMAIN-CONTAINING PROTEIN-RELATED"/>
    <property type="match status" value="1"/>
</dbReference>
<reference evidence="9 10" key="1">
    <citation type="submission" date="2024-03" db="EMBL/GenBank/DDBJ databases">
        <title>Genome-scale model development and genomic sequencing of the oleaginous clade Lipomyces.</title>
        <authorList>
            <consortium name="Lawrence Berkeley National Laboratory"/>
            <person name="Czajka J.J."/>
            <person name="Han Y."/>
            <person name="Kim J."/>
            <person name="Mondo S.J."/>
            <person name="Hofstad B.A."/>
            <person name="Robles A."/>
            <person name="Haridas S."/>
            <person name="Riley R."/>
            <person name="LaButti K."/>
            <person name="Pangilinan J."/>
            <person name="Andreopoulos W."/>
            <person name="Lipzen A."/>
            <person name="Yan J."/>
            <person name="Wang M."/>
            <person name="Ng V."/>
            <person name="Grigoriev I.V."/>
            <person name="Spatafora J.W."/>
            <person name="Magnuson J.K."/>
            <person name="Baker S.E."/>
            <person name="Pomraning K.R."/>
        </authorList>
    </citation>
    <scope>NUCLEOTIDE SEQUENCE [LARGE SCALE GENOMIC DNA]</scope>
    <source>
        <strain evidence="9 10">Phaff 52-87</strain>
    </source>
</reference>
<dbReference type="Pfam" id="PF07690">
    <property type="entry name" value="MFS_1"/>
    <property type="match status" value="1"/>
</dbReference>
<evidence type="ECO:0000259" key="8">
    <source>
        <dbReference type="PROSITE" id="PS50850"/>
    </source>
</evidence>
<feature type="transmembrane region" description="Helical" evidence="7">
    <location>
        <begin position="101"/>
        <end position="124"/>
    </location>
</feature>
<evidence type="ECO:0000256" key="6">
    <source>
        <dbReference type="ARBA" id="ARBA00023136"/>
    </source>
</evidence>
<feature type="transmembrane region" description="Helical" evidence="7">
    <location>
        <begin position="341"/>
        <end position="363"/>
    </location>
</feature>
<dbReference type="RefSeq" id="XP_064768497.1">
    <property type="nucleotide sequence ID" value="XM_064911098.1"/>
</dbReference>
<comment type="similarity">
    <text evidence="2">Belongs to the major facilitator superfamily. Monocarboxylate porter (TC 2.A.1.13) family.</text>
</comment>
<keyword evidence="3" id="KW-0813">Transport</keyword>
<feature type="transmembrane region" description="Helical" evidence="7">
    <location>
        <begin position="375"/>
        <end position="391"/>
    </location>
</feature>
<feature type="transmembrane region" description="Helical" evidence="7">
    <location>
        <begin position="432"/>
        <end position="454"/>
    </location>
</feature>
<feature type="transmembrane region" description="Helical" evidence="7">
    <location>
        <begin position="260"/>
        <end position="284"/>
    </location>
</feature>
<organism evidence="9 10">
    <name type="scientific">Myxozyma melibiosi</name>
    <dbReference type="NCBI Taxonomy" id="54550"/>
    <lineage>
        <taxon>Eukaryota</taxon>
        <taxon>Fungi</taxon>
        <taxon>Dikarya</taxon>
        <taxon>Ascomycota</taxon>
        <taxon>Saccharomycotina</taxon>
        <taxon>Lipomycetes</taxon>
        <taxon>Lipomycetales</taxon>
        <taxon>Lipomycetaceae</taxon>
        <taxon>Myxozyma</taxon>
    </lineage>
</organism>
<feature type="domain" description="Major facilitator superfamily (MFS) profile" evidence="8">
    <location>
        <begin position="100"/>
        <end position="489"/>
    </location>
</feature>
<dbReference type="Proteomes" id="UP001498771">
    <property type="component" value="Unassembled WGS sequence"/>
</dbReference>
<feature type="transmembrane region" description="Helical" evidence="7">
    <location>
        <begin position="305"/>
        <end position="329"/>
    </location>
</feature>
<feature type="transmembrane region" description="Helical" evidence="7">
    <location>
        <begin position="144"/>
        <end position="164"/>
    </location>
</feature>
<evidence type="ECO:0000313" key="10">
    <source>
        <dbReference type="Proteomes" id="UP001498771"/>
    </source>
</evidence>
<evidence type="ECO:0000256" key="2">
    <source>
        <dbReference type="ARBA" id="ARBA00006727"/>
    </source>
</evidence>
<keyword evidence="6 7" id="KW-0472">Membrane</keyword>
<proteinExistence type="inferred from homology"/>
<dbReference type="InterPro" id="IPR036259">
    <property type="entry name" value="MFS_trans_sf"/>
</dbReference>
<evidence type="ECO:0000256" key="1">
    <source>
        <dbReference type="ARBA" id="ARBA00004141"/>
    </source>
</evidence>
<feature type="transmembrane region" description="Helical" evidence="7">
    <location>
        <begin position="397"/>
        <end position="420"/>
    </location>
</feature>
<dbReference type="GeneID" id="90036610"/>
<protein>
    <submittedName>
        <fullName evidence="9">Major facilitator superfamily domain-containing protein</fullName>
    </submittedName>
</protein>
<keyword evidence="4 7" id="KW-0812">Transmembrane</keyword>
<dbReference type="PROSITE" id="PS50850">
    <property type="entry name" value="MFS"/>
    <property type="match status" value="1"/>
</dbReference>
<evidence type="ECO:0000256" key="5">
    <source>
        <dbReference type="ARBA" id="ARBA00022989"/>
    </source>
</evidence>
<feature type="transmembrane region" description="Helical" evidence="7">
    <location>
        <begin position="228"/>
        <end position="248"/>
    </location>
</feature>
<dbReference type="PANTHER" id="PTHR11360">
    <property type="entry name" value="MONOCARBOXYLATE TRANSPORTER"/>
    <property type="match status" value="1"/>
</dbReference>
<feature type="transmembrane region" description="Helical" evidence="7">
    <location>
        <begin position="466"/>
        <end position="484"/>
    </location>
</feature>
<comment type="caution">
    <text evidence="9">The sequence shown here is derived from an EMBL/GenBank/DDBJ whole genome shotgun (WGS) entry which is preliminary data.</text>
</comment>
<evidence type="ECO:0000256" key="3">
    <source>
        <dbReference type="ARBA" id="ARBA00022448"/>
    </source>
</evidence>
<dbReference type="CDD" id="cd17352">
    <property type="entry name" value="MFS_MCT_SLC16"/>
    <property type="match status" value="1"/>
</dbReference>
<keyword evidence="5 7" id="KW-1133">Transmembrane helix</keyword>
<feature type="transmembrane region" description="Helical" evidence="7">
    <location>
        <begin position="196"/>
        <end position="216"/>
    </location>
</feature>
<gene>
    <name evidence="9" type="ORF">BZA70DRAFT_267303</name>
</gene>
<evidence type="ECO:0000313" key="9">
    <source>
        <dbReference type="EMBL" id="KAK7205464.1"/>
    </source>
</evidence>
<comment type="subcellular location">
    <subcellularLocation>
        <location evidence="1">Membrane</location>
        <topology evidence="1">Multi-pass membrane protein</topology>
    </subcellularLocation>
</comment>
<dbReference type="EMBL" id="JBBJBU010000005">
    <property type="protein sequence ID" value="KAK7205464.1"/>
    <property type="molecule type" value="Genomic_DNA"/>
</dbReference>